<dbReference type="EMBL" id="GBEZ01004061">
    <property type="protein sequence ID" value="JAC81125.1"/>
    <property type="molecule type" value="Transcribed_RNA"/>
</dbReference>
<gene>
    <name evidence="1" type="ORF">TSPGSL018_8637</name>
</gene>
<proteinExistence type="predicted"/>
<dbReference type="AlphaFoldDB" id="A0A061SE78"/>
<protein>
    <submittedName>
        <fullName evidence="1">Uncharacterized protein</fullName>
    </submittedName>
</protein>
<sequence length="123" mass="14006">MTNKSSNFSKKIEDWMSRTGSSLREPHIETTNFTYGKYWGKDSGVEATTRLKSRGDGFEGWYGTPLHLQTSQSIGNPEYLENRDSICPESAPQTHFFGKDHWFMGAKNPNPSTLTPEAKEIYH</sequence>
<evidence type="ECO:0000313" key="1">
    <source>
        <dbReference type="EMBL" id="JAC81125.1"/>
    </source>
</evidence>
<organism evidence="1">
    <name type="scientific">Tetraselmis sp. GSL018</name>
    <dbReference type="NCBI Taxonomy" id="582737"/>
    <lineage>
        <taxon>Eukaryota</taxon>
        <taxon>Viridiplantae</taxon>
        <taxon>Chlorophyta</taxon>
        <taxon>core chlorophytes</taxon>
        <taxon>Chlorodendrophyceae</taxon>
        <taxon>Chlorodendrales</taxon>
        <taxon>Chlorodendraceae</taxon>
        <taxon>Tetraselmis</taxon>
    </lineage>
</organism>
<reference evidence="1" key="1">
    <citation type="submission" date="2014-05" db="EMBL/GenBank/DDBJ databases">
        <title>The transcriptome of the halophilic microalga Tetraselmis sp. GSL018 isolated from the Great Salt Lake, Utah.</title>
        <authorList>
            <person name="Jinkerson R.E."/>
            <person name="D'Adamo S."/>
            <person name="Posewitz M.C."/>
        </authorList>
    </citation>
    <scope>NUCLEOTIDE SEQUENCE</scope>
    <source>
        <strain evidence="1">GSL018</strain>
    </source>
</reference>
<accession>A0A061SE78</accession>
<name>A0A061SE78_9CHLO</name>